<dbReference type="GO" id="GO:0005886">
    <property type="term" value="C:plasma membrane"/>
    <property type="evidence" value="ECO:0007669"/>
    <property type="project" value="UniProtKB-SubCell"/>
</dbReference>
<gene>
    <name evidence="8" type="ORF">SAMN05421666_3554</name>
</gene>
<evidence type="ECO:0000256" key="5">
    <source>
        <dbReference type="ARBA" id="ARBA00023136"/>
    </source>
</evidence>
<dbReference type="AlphaFoldDB" id="A0A1N7HNQ5"/>
<dbReference type="Gene3D" id="3.90.550.10">
    <property type="entry name" value="Spore Coat Polysaccharide Biosynthesis Protein SpsA, Chain A"/>
    <property type="match status" value="1"/>
</dbReference>
<dbReference type="Pfam" id="PF00535">
    <property type="entry name" value="Glycos_transf_2"/>
    <property type="match status" value="1"/>
</dbReference>
<evidence type="ECO:0000259" key="7">
    <source>
        <dbReference type="Pfam" id="PF00535"/>
    </source>
</evidence>
<dbReference type="InterPro" id="IPR029044">
    <property type="entry name" value="Nucleotide-diphossugar_trans"/>
</dbReference>
<evidence type="ECO:0000256" key="2">
    <source>
        <dbReference type="ARBA" id="ARBA00022475"/>
    </source>
</evidence>
<dbReference type="CDD" id="cd00761">
    <property type="entry name" value="Glyco_tranf_GTA_type"/>
    <property type="match status" value="1"/>
</dbReference>
<protein>
    <submittedName>
        <fullName evidence="8">Glycosyl transferase family 2</fullName>
    </submittedName>
</protein>
<keyword evidence="5" id="KW-0472">Membrane</keyword>
<organism evidence="8 9">
    <name type="scientific">Roseovarius nanhaiticus</name>
    <dbReference type="NCBI Taxonomy" id="573024"/>
    <lineage>
        <taxon>Bacteria</taxon>
        <taxon>Pseudomonadati</taxon>
        <taxon>Pseudomonadota</taxon>
        <taxon>Alphaproteobacteria</taxon>
        <taxon>Rhodobacterales</taxon>
        <taxon>Roseobacteraceae</taxon>
        <taxon>Roseovarius</taxon>
    </lineage>
</organism>
<dbReference type="OrthoDB" id="8416156at2"/>
<feature type="region of interest" description="Disordered" evidence="6">
    <location>
        <begin position="331"/>
        <end position="368"/>
    </location>
</feature>
<accession>A0A1N7HNQ5</accession>
<keyword evidence="3" id="KW-0328">Glycosyltransferase</keyword>
<dbReference type="Proteomes" id="UP000186019">
    <property type="component" value="Unassembled WGS sequence"/>
</dbReference>
<feature type="domain" description="Glycosyltransferase 2-like" evidence="7">
    <location>
        <begin position="11"/>
        <end position="136"/>
    </location>
</feature>
<evidence type="ECO:0000256" key="6">
    <source>
        <dbReference type="SAM" id="MobiDB-lite"/>
    </source>
</evidence>
<keyword evidence="4 8" id="KW-0808">Transferase</keyword>
<dbReference type="RefSeq" id="WP_076535636.1">
    <property type="nucleotide sequence ID" value="NZ_FOAC01000009.1"/>
</dbReference>
<dbReference type="PANTHER" id="PTHR43646:SF2">
    <property type="entry name" value="GLYCOSYLTRANSFERASE 2-LIKE DOMAIN-CONTAINING PROTEIN"/>
    <property type="match status" value="1"/>
</dbReference>
<evidence type="ECO:0000313" key="8">
    <source>
        <dbReference type="EMBL" id="SIS26443.1"/>
    </source>
</evidence>
<reference evidence="8 9" key="1">
    <citation type="submission" date="2017-01" db="EMBL/GenBank/DDBJ databases">
        <authorList>
            <person name="Mah S.A."/>
            <person name="Swanson W.J."/>
            <person name="Moy G.W."/>
            <person name="Vacquier V.D."/>
        </authorList>
    </citation>
    <scope>NUCLEOTIDE SEQUENCE [LARGE SCALE GENOMIC DNA]</scope>
    <source>
        <strain evidence="8 9">DSM 29590</strain>
    </source>
</reference>
<keyword evidence="2" id="KW-1003">Cell membrane</keyword>
<keyword evidence="9" id="KW-1185">Reference proteome</keyword>
<sequence length="368" mass="39218">MTCPAAKDTAIIIPARNEEARIGGCLTALAEQGNATVILVVNNTTDRTGSVARDTAARRNLDLTVLERTLPAQEGVGTARRIGCDHALQTMPALRYLLTTDADCIVAPDWIARNLAHLKTADAVCGKVDLIEDEADILDGMDPHLAELEGTYRALVQDIYARHAPECSDIGSTHGEAAGASLAFTRTAYLDVGGFAPIRCGEDRRIVRALRAAGCRVRHADDVKVQASCRLTGRAAGGMSDALKARIGGMDYLIDDCLPSADWLVRQAIGNTLGPWPPQVPGRYRLNVRELSQHIEILEKFRNSERLISAPIASAATMPCSHLDTLLPGNGSANVPAGPDTRGCPVRVDRLPDHTQTSASAPPTVKGA</sequence>
<dbReference type="EMBL" id="FTNV01000008">
    <property type="protein sequence ID" value="SIS26443.1"/>
    <property type="molecule type" value="Genomic_DNA"/>
</dbReference>
<evidence type="ECO:0000256" key="4">
    <source>
        <dbReference type="ARBA" id="ARBA00022679"/>
    </source>
</evidence>
<dbReference type="SUPFAM" id="SSF53448">
    <property type="entry name" value="Nucleotide-diphospho-sugar transferases"/>
    <property type="match status" value="1"/>
</dbReference>
<proteinExistence type="predicted"/>
<evidence type="ECO:0000313" key="9">
    <source>
        <dbReference type="Proteomes" id="UP000186019"/>
    </source>
</evidence>
<dbReference type="PANTHER" id="PTHR43646">
    <property type="entry name" value="GLYCOSYLTRANSFERASE"/>
    <property type="match status" value="1"/>
</dbReference>
<dbReference type="InterPro" id="IPR001173">
    <property type="entry name" value="Glyco_trans_2-like"/>
</dbReference>
<name>A0A1N7HNQ5_9RHOB</name>
<evidence type="ECO:0000256" key="1">
    <source>
        <dbReference type="ARBA" id="ARBA00004236"/>
    </source>
</evidence>
<comment type="subcellular location">
    <subcellularLocation>
        <location evidence="1">Cell membrane</location>
    </subcellularLocation>
</comment>
<dbReference type="GO" id="GO:0016757">
    <property type="term" value="F:glycosyltransferase activity"/>
    <property type="evidence" value="ECO:0007669"/>
    <property type="project" value="UniProtKB-KW"/>
</dbReference>
<evidence type="ECO:0000256" key="3">
    <source>
        <dbReference type="ARBA" id="ARBA00022676"/>
    </source>
</evidence>
<dbReference type="STRING" id="573024.SAMN05216208_3623"/>